<organism evidence="2 3">
    <name type="scientific">Faecalibacillus intestinalis</name>
    <dbReference type="NCBI Taxonomy" id="1982626"/>
    <lineage>
        <taxon>Bacteria</taxon>
        <taxon>Bacillati</taxon>
        <taxon>Bacillota</taxon>
        <taxon>Erysipelotrichia</taxon>
        <taxon>Erysipelotrichales</taxon>
        <taxon>Coprobacillaceae</taxon>
        <taxon>Faecalibacillus</taxon>
    </lineage>
</organism>
<gene>
    <name evidence="1" type="ORF">LJD74_08780</name>
    <name evidence="2" type="ORF">NE542_02625</name>
</gene>
<name>A0AAP2UGB5_9FIRM</name>
<reference evidence="2" key="2">
    <citation type="submission" date="2022-06" db="EMBL/GenBank/DDBJ databases">
        <title>Isolation of gut microbiota from human fecal samples.</title>
        <authorList>
            <person name="Pamer E.G."/>
            <person name="Barat B."/>
            <person name="Waligurski E."/>
            <person name="Medina S."/>
            <person name="Paddock L."/>
            <person name="Mostad J."/>
        </authorList>
    </citation>
    <scope>NUCLEOTIDE SEQUENCE</scope>
    <source>
        <strain evidence="2">DFI.6.24</strain>
    </source>
</reference>
<reference evidence="1" key="1">
    <citation type="submission" date="2021-10" db="EMBL/GenBank/DDBJ databases">
        <title>Collection of gut derived symbiotic bacterial strains cultured from healthy donors.</title>
        <authorList>
            <person name="Lin H."/>
            <person name="Littmann E."/>
            <person name="Kohout C."/>
            <person name="Pamer E.G."/>
        </authorList>
    </citation>
    <scope>NUCLEOTIDE SEQUENCE</scope>
    <source>
        <strain evidence="1">DFI.5.2</strain>
    </source>
</reference>
<dbReference type="Proteomes" id="UP001204814">
    <property type="component" value="Unassembled WGS sequence"/>
</dbReference>
<dbReference type="RefSeq" id="WP_147322942.1">
    <property type="nucleotide sequence ID" value="NZ_JAJDKQ010000016.1"/>
</dbReference>
<dbReference type="EMBL" id="JAJDKQ010000016">
    <property type="protein sequence ID" value="MCB8562088.1"/>
    <property type="molecule type" value="Genomic_DNA"/>
</dbReference>
<evidence type="ECO:0000313" key="3">
    <source>
        <dbReference type="Proteomes" id="UP001204814"/>
    </source>
</evidence>
<dbReference type="Proteomes" id="UP001197827">
    <property type="component" value="Unassembled WGS sequence"/>
</dbReference>
<evidence type="ECO:0000313" key="2">
    <source>
        <dbReference type="EMBL" id="MCQ5060732.1"/>
    </source>
</evidence>
<proteinExistence type="predicted"/>
<sequence>MTKFELDLLQELEELTSGLDNHFDEVPLLLGMKERGYFQYVPYDMTLKDAIVMYKKLLYKEK</sequence>
<comment type="caution">
    <text evidence="2">The sequence shown here is derived from an EMBL/GenBank/DDBJ whole genome shotgun (WGS) entry which is preliminary data.</text>
</comment>
<protein>
    <submittedName>
        <fullName evidence="2">Uncharacterized protein</fullName>
    </submittedName>
</protein>
<accession>A0AAP2UGB5</accession>
<evidence type="ECO:0000313" key="1">
    <source>
        <dbReference type="EMBL" id="MCB8562088.1"/>
    </source>
</evidence>
<dbReference type="AlphaFoldDB" id="A0AAP2UGB5"/>
<dbReference type="EMBL" id="JANGBO010000001">
    <property type="protein sequence ID" value="MCQ5060732.1"/>
    <property type="molecule type" value="Genomic_DNA"/>
</dbReference>